<dbReference type="RefSeq" id="YP_001649019.1">
    <property type="nucleotide sequence ID" value="NC_010240.1"/>
</dbReference>
<keyword evidence="2" id="KW-1185">Reference proteome</keyword>
<protein>
    <submittedName>
        <fullName evidence="1">Uncharacterized protein</fullName>
    </submittedName>
</protein>
<evidence type="ECO:0000313" key="1">
    <source>
        <dbReference type="EMBL" id="ABY47728.1"/>
    </source>
</evidence>
<dbReference type="Proteomes" id="UP000203266">
    <property type="component" value="Segment"/>
</dbReference>
<dbReference type="GeneID" id="10973721"/>
<accession>A9YMM9</accession>
<sequence length="149" mass="17631">MEAQYYLQYQIMMMQKEAEKYKEVVDSLLLRNQQDQAEITKLLNCVAEKTADATKLETLYKDIVVSLVDQIKSQEEQILQEKQLSRSLKSTLKNFRGKSKTLNEQSYRMQKMSRTINNQKYELRKLKKFIKQTMDLMDDVCDDAESLVK</sequence>
<dbReference type="EMBL" id="EU255577">
    <property type="protein sequence ID" value="ABY47728.1"/>
    <property type="molecule type" value="Genomic_DNA"/>
</dbReference>
<dbReference type="OrthoDB" id="23782at10239"/>
<organism evidence="1 2">
    <name type="scientific">Helicoverpa armigera granulovirus</name>
    <dbReference type="NCBI Taxonomy" id="489830"/>
    <lineage>
        <taxon>Viruses</taxon>
        <taxon>Viruses incertae sedis</taxon>
        <taxon>Naldaviricetes</taxon>
        <taxon>Lefavirales</taxon>
        <taxon>Baculoviridae</taxon>
        <taxon>Betabaculovirus</taxon>
        <taxon>Betabaculovirus helarmigerae</taxon>
    </lineage>
</organism>
<reference evidence="1 2" key="1">
    <citation type="journal article" date="2008" name="Virus Genes">
        <title>Genomic sequence analysis of a granulovirus isolated from the Old World bollworm, Helicoverpa armigera.</title>
        <authorList>
            <person name="Harrison R.L."/>
            <person name="Popham H.J."/>
        </authorList>
    </citation>
    <scope>NUCLEOTIDE SEQUENCE [LARGE SCALE GENOMIC DNA]</scope>
</reference>
<name>A9YMM9_9BBAC</name>
<evidence type="ECO:0000313" key="2">
    <source>
        <dbReference type="Proteomes" id="UP000203266"/>
    </source>
</evidence>
<proteinExistence type="predicted"/>
<dbReference type="KEGG" id="vg:10973721"/>